<keyword evidence="10" id="KW-1185">Reference proteome</keyword>
<evidence type="ECO:0000256" key="5">
    <source>
        <dbReference type="ARBA" id="ARBA00022989"/>
    </source>
</evidence>
<gene>
    <name evidence="9" type="ORF">HH216_05485</name>
</gene>
<dbReference type="GO" id="GO:0016758">
    <property type="term" value="F:hexosyltransferase activity"/>
    <property type="evidence" value="ECO:0007669"/>
    <property type="project" value="InterPro"/>
</dbReference>
<dbReference type="GO" id="GO:0005886">
    <property type="term" value="C:plasma membrane"/>
    <property type="evidence" value="ECO:0007669"/>
    <property type="project" value="UniProtKB-SubCell"/>
</dbReference>
<feature type="transmembrane region" description="Helical" evidence="8">
    <location>
        <begin position="83"/>
        <end position="105"/>
    </location>
</feature>
<feature type="transmembrane region" description="Helical" evidence="8">
    <location>
        <begin position="200"/>
        <end position="218"/>
    </location>
</feature>
<feature type="transmembrane region" description="Helical" evidence="8">
    <location>
        <begin position="144"/>
        <end position="164"/>
    </location>
</feature>
<dbReference type="RefSeq" id="WP_169549882.1">
    <property type="nucleotide sequence ID" value="NZ_CP051677.1"/>
</dbReference>
<protein>
    <submittedName>
        <fullName evidence="9">DUF2029 domain-containing protein</fullName>
    </submittedName>
</protein>
<comment type="subcellular location">
    <subcellularLocation>
        <location evidence="1">Cell membrane</location>
        <topology evidence="1">Multi-pass membrane protein</topology>
    </subcellularLocation>
</comment>
<dbReference type="AlphaFoldDB" id="A0A7L5DN99"/>
<dbReference type="Proteomes" id="UP000501128">
    <property type="component" value="Chromosome"/>
</dbReference>
<organism evidence="9 10">
    <name type="scientific">Spirosoma rhododendri</name>
    <dbReference type="NCBI Taxonomy" id="2728024"/>
    <lineage>
        <taxon>Bacteria</taxon>
        <taxon>Pseudomonadati</taxon>
        <taxon>Bacteroidota</taxon>
        <taxon>Cytophagia</taxon>
        <taxon>Cytophagales</taxon>
        <taxon>Cytophagaceae</taxon>
        <taxon>Spirosoma</taxon>
    </lineage>
</organism>
<sequence>MNQLFTTTYWRTHTIQLTLLIVSILIIAVLKAVQEANTQDVHGDIYIFWSAGVNFIEGNGLYSRIGGAEEFLYPPFAPLVFQLLGLMPFPVAVGVFTFFNFMAWLGLLRLSYLILRYYFPSANLAPALAVGFVATIRYFWHNIIWVNINELVALLSLGGVYLYLRGRQTTALLLLTMATWLKVMPALLILLFFIRKPVPTLLKTIVFSALIFATVLMMRGVNRGYQDYVDFWQITLLPFLQAGKIYTDSISFSLPSMLGKLLTSAGNAYNNHAYNIVDWHVPIVRRISLAAQLLVFGLTFWRAWVSRHLAVVPLSVIVLVYLTMLLVSGVTWEGHFVTMVLTIPATYQLLTVTSQLKTRRVVVWVSVLIGLMIFDTIGPTLYDYSQGFSLLSYLAIGLYGLILRLDTNKRGPATEVTEPRQKQNPVIA</sequence>
<keyword evidence="3" id="KW-0808">Transferase</keyword>
<feature type="transmembrane region" description="Helical" evidence="8">
    <location>
        <begin position="361"/>
        <end position="382"/>
    </location>
</feature>
<comment type="similarity">
    <text evidence="7">Belongs to the glycosyltransferase 87 family.</text>
</comment>
<evidence type="ECO:0000256" key="2">
    <source>
        <dbReference type="ARBA" id="ARBA00022475"/>
    </source>
</evidence>
<feature type="transmembrane region" description="Helical" evidence="8">
    <location>
        <begin position="117"/>
        <end position="138"/>
    </location>
</feature>
<evidence type="ECO:0000256" key="7">
    <source>
        <dbReference type="ARBA" id="ARBA00024033"/>
    </source>
</evidence>
<keyword evidence="6 8" id="KW-0472">Membrane</keyword>
<dbReference type="InterPro" id="IPR018584">
    <property type="entry name" value="GT87"/>
</dbReference>
<dbReference type="KEGG" id="srho:HH216_05485"/>
<evidence type="ECO:0000256" key="8">
    <source>
        <dbReference type="SAM" id="Phobius"/>
    </source>
</evidence>
<evidence type="ECO:0000256" key="1">
    <source>
        <dbReference type="ARBA" id="ARBA00004651"/>
    </source>
</evidence>
<keyword evidence="2" id="KW-1003">Cell membrane</keyword>
<proteinExistence type="inferred from homology"/>
<evidence type="ECO:0000256" key="3">
    <source>
        <dbReference type="ARBA" id="ARBA00022679"/>
    </source>
</evidence>
<feature type="transmembrane region" description="Helical" evidence="8">
    <location>
        <begin position="15"/>
        <end position="33"/>
    </location>
</feature>
<reference evidence="9 10" key="1">
    <citation type="submission" date="2020-04" db="EMBL/GenBank/DDBJ databases">
        <title>Genome sequencing of novel species.</title>
        <authorList>
            <person name="Heo J."/>
            <person name="Kim S.-J."/>
            <person name="Kim J.-S."/>
            <person name="Hong S.-B."/>
            <person name="Kwon S.-W."/>
        </authorList>
    </citation>
    <scope>NUCLEOTIDE SEQUENCE [LARGE SCALE GENOMIC DNA]</scope>
    <source>
        <strain evidence="9 10">CJU-R4</strain>
    </source>
</reference>
<name>A0A7L5DN99_9BACT</name>
<dbReference type="EMBL" id="CP051677">
    <property type="protein sequence ID" value="QJD77938.1"/>
    <property type="molecule type" value="Genomic_DNA"/>
</dbReference>
<feature type="transmembrane region" description="Helical" evidence="8">
    <location>
        <begin position="171"/>
        <end position="194"/>
    </location>
</feature>
<evidence type="ECO:0000256" key="6">
    <source>
        <dbReference type="ARBA" id="ARBA00023136"/>
    </source>
</evidence>
<keyword evidence="4 8" id="KW-0812">Transmembrane</keyword>
<feature type="transmembrane region" description="Helical" evidence="8">
    <location>
        <begin position="309"/>
        <end position="330"/>
    </location>
</feature>
<evidence type="ECO:0000313" key="9">
    <source>
        <dbReference type="EMBL" id="QJD77938.1"/>
    </source>
</evidence>
<accession>A0A7L5DN99</accession>
<feature type="transmembrane region" description="Helical" evidence="8">
    <location>
        <begin position="45"/>
        <end position="63"/>
    </location>
</feature>
<dbReference type="Pfam" id="PF09594">
    <property type="entry name" value="GT87"/>
    <property type="match status" value="1"/>
</dbReference>
<keyword evidence="5 8" id="KW-1133">Transmembrane helix</keyword>
<evidence type="ECO:0000256" key="4">
    <source>
        <dbReference type="ARBA" id="ARBA00022692"/>
    </source>
</evidence>
<feature type="transmembrane region" description="Helical" evidence="8">
    <location>
        <begin position="388"/>
        <end position="405"/>
    </location>
</feature>
<evidence type="ECO:0000313" key="10">
    <source>
        <dbReference type="Proteomes" id="UP000501128"/>
    </source>
</evidence>